<protein>
    <submittedName>
        <fullName evidence="5">SAM-dependent methyltransferase</fullName>
    </submittedName>
</protein>
<keyword evidence="3 5" id="KW-0808">Transferase</keyword>
<comment type="similarity">
    <text evidence="1">Belongs to the methyltransferase superfamily.</text>
</comment>
<dbReference type="RefSeq" id="WP_047251716.1">
    <property type="nucleotide sequence ID" value="NZ_CP011367.1"/>
</dbReference>
<dbReference type="PANTHER" id="PTHR44942">
    <property type="entry name" value="METHYLTRANSF_11 DOMAIN-CONTAINING PROTEIN"/>
    <property type="match status" value="1"/>
</dbReference>
<evidence type="ECO:0000256" key="2">
    <source>
        <dbReference type="ARBA" id="ARBA00022603"/>
    </source>
</evidence>
<name>A0A0G3G4C4_9GAMM</name>
<evidence type="ECO:0000259" key="4">
    <source>
        <dbReference type="Pfam" id="PF08241"/>
    </source>
</evidence>
<evidence type="ECO:0000313" key="6">
    <source>
        <dbReference type="Proteomes" id="UP000064201"/>
    </source>
</evidence>
<dbReference type="Pfam" id="PF08241">
    <property type="entry name" value="Methyltransf_11"/>
    <property type="match status" value="1"/>
</dbReference>
<keyword evidence="6" id="KW-1185">Reference proteome</keyword>
<dbReference type="InterPro" id="IPR051052">
    <property type="entry name" value="Diverse_substrate_MTase"/>
</dbReference>
<dbReference type="Proteomes" id="UP000064201">
    <property type="component" value="Chromosome"/>
</dbReference>
<dbReference type="InterPro" id="IPR029063">
    <property type="entry name" value="SAM-dependent_MTases_sf"/>
</dbReference>
<accession>A0A0G3G4C4</accession>
<dbReference type="Gene3D" id="3.40.50.150">
    <property type="entry name" value="Vaccinia Virus protein VP39"/>
    <property type="match status" value="1"/>
</dbReference>
<evidence type="ECO:0000313" key="5">
    <source>
        <dbReference type="EMBL" id="AKJ96095.1"/>
    </source>
</evidence>
<dbReference type="CDD" id="cd02440">
    <property type="entry name" value="AdoMet_MTases"/>
    <property type="match status" value="1"/>
</dbReference>
<dbReference type="GO" id="GO:0008757">
    <property type="term" value="F:S-adenosylmethionine-dependent methyltransferase activity"/>
    <property type="evidence" value="ECO:0007669"/>
    <property type="project" value="InterPro"/>
</dbReference>
<dbReference type="STRING" id="106634.TVD_12350"/>
<dbReference type="PANTHER" id="PTHR44942:SF4">
    <property type="entry name" value="METHYLTRANSFERASE TYPE 11 DOMAIN-CONTAINING PROTEIN"/>
    <property type="match status" value="1"/>
</dbReference>
<organism evidence="5 6">
    <name type="scientific">Thioalkalivibrio versutus</name>
    <dbReference type="NCBI Taxonomy" id="106634"/>
    <lineage>
        <taxon>Bacteria</taxon>
        <taxon>Pseudomonadati</taxon>
        <taxon>Pseudomonadota</taxon>
        <taxon>Gammaproteobacteria</taxon>
        <taxon>Chromatiales</taxon>
        <taxon>Ectothiorhodospiraceae</taxon>
        <taxon>Thioalkalivibrio</taxon>
    </lineage>
</organism>
<dbReference type="EMBL" id="CP011367">
    <property type="protein sequence ID" value="AKJ96095.1"/>
    <property type="molecule type" value="Genomic_DNA"/>
</dbReference>
<sequence length="250" mass="27783">MSGGFPDHFSAVANAYARHRPDYPAELFDWLAAHTPHHERAWDCASGNGQAARGLAPHFSQVFATDAAPSLLATLPDHSGIDRVACAAEACALADGSVDLACVAQAAHWFRHPEFHDEVARVLRPGGLLAIWGYGVLRAEDPALDHLLIDFHDTTLAPWWPEERQHIRNHYRDLPFPWPEIEAPEFRITREWDRATLLGYLGTWSAIRRARAAGQDPLAALAPALQALWSNPSMPARVHWPIFLRAGLRP</sequence>
<dbReference type="KEGG" id="tvr:TVD_12350"/>
<dbReference type="AlphaFoldDB" id="A0A0G3G4C4"/>
<keyword evidence="2 5" id="KW-0489">Methyltransferase</keyword>
<evidence type="ECO:0000256" key="3">
    <source>
        <dbReference type="ARBA" id="ARBA00022679"/>
    </source>
</evidence>
<feature type="domain" description="Methyltransferase type 11" evidence="4">
    <location>
        <begin position="43"/>
        <end position="131"/>
    </location>
</feature>
<evidence type="ECO:0000256" key="1">
    <source>
        <dbReference type="ARBA" id="ARBA00008361"/>
    </source>
</evidence>
<gene>
    <name evidence="5" type="ORF">TVD_12350</name>
</gene>
<dbReference type="InterPro" id="IPR013216">
    <property type="entry name" value="Methyltransf_11"/>
</dbReference>
<dbReference type="SUPFAM" id="SSF53335">
    <property type="entry name" value="S-adenosyl-L-methionine-dependent methyltransferases"/>
    <property type="match status" value="1"/>
</dbReference>
<proteinExistence type="inferred from homology"/>
<dbReference type="GO" id="GO:0032259">
    <property type="term" value="P:methylation"/>
    <property type="evidence" value="ECO:0007669"/>
    <property type="project" value="UniProtKB-KW"/>
</dbReference>
<dbReference type="PATRIC" id="fig|106634.4.peg.2517"/>
<dbReference type="OrthoDB" id="9797252at2"/>
<reference evidence="5 6" key="1">
    <citation type="submission" date="2015-04" db="EMBL/GenBank/DDBJ databases">
        <title>Complete Sequence for the Genome of the Thioalkalivibrio versutus D301.</title>
        <authorList>
            <person name="Mu T."/>
            <person name="Zhou J."/>
            <person name="Xu X."/>
        </authorList>
    </citation>
    <scope>NUCLEOTIDE SEQUENCE [LARGE SCALE GENOMIC DNA]</scope>
    <source>
        <strain evidence="5 6">D301</strain>
    </source>
</reference>